<dbReference type="InterPro" id="IPR002110">
    <property type="entry name" value="Ankyrin_rpt"/>
</dbReference>
<evidence type="ECO:0000256" key="5">
    <source>
        <dbReference type="ARBA" id="ARBA00022840"/>
    </source>
</evidence>
<protein>
    <submittedName>
        <fullName evidence="8">Serine/threonine protein kinase</fullName>
    </submittedName>
</protein>
<dbReference type="InterPro" id="IPR008271">
    <property type="entry name" value="Ser/Thr_kinase_AS"/>
</dbReference>
<dbReference type="Pfam" id="PF00069">
    <property type="entry name" value="Pkinase"/>
    <property type="match status" value="1"/>
</dbReference>
<dbReference type="SMART" id="SM00248">
    <property type="entry name" value="ANK"/>
    <property type="match status" value="6"/>
</dbReference>
<evidence type="ECO:0000256" key="1">
    <source>
        <dbReference type="ARBA" id="ARBA00005843"/>
    </source>
</evidence>
<proteinExistence type="inferred from homology"/>
<evidence type="ECO:0000313" key="8">
    <source>
        <dbReference type="EMBL" id="EXA34034.1"/>
    </source>
</evidence>
<evidence type="ECO:0000256" key="6">
    <source>
        <dbReference type="PROSITE-ProRule" id="PRU00023"/>
    </source>
</evidence>
<dbReference type="Pfam" id="PF00023">
    <property type="entry name" value="Ank"/>
    <property type="match status" value="1"/>
</dbReference>
<name>W9NMQ4_FUSOX</name>
<dbReference type="InterPro" id="IPR051681">
    <property type="entry name" value="Ser/Thr_Kinases-Pseudokinases"/>
</dbReference>
<dbReference type="SUPFAM" id="SSF48403">
    <property type="entry name" value="Ankyrin repeat"/>
    <property type="match status" value="1"/>
</dbReference>
<dbReference type="GO" id="GO:0004674">
    <property type="term" value="F:protein serine/threonine kinase activity"/>
    <property type="evidence" value="ECO:0007669"/>
    <property type="project" value="UniProtKB-KW"/>
</dbReference>
<reference evidence="8" key="2">
    <citation type="submission" date="2012-05" db="EMBL/GenBank/DDBJ databases">
        <title>Annotation of the Genome Sequence of Fusarium oxysporum HDV247.</title>
        <authorList>
            <consortium name="The Broad Institute Genomics Platform"/>
            <person name="Ma L.-J."/>
            <person name="Corby-Kistler H."/>
            <person name="Broz K."/>
            <person name="Gale L.R."/>
            <person name="Jonkers W."/>
            <person name="O'Donnell K."/>
            <person name="Ploetz R."/>
            <person name="Steinberg C."/>
            <person name="Schwartz D.C."/>
            <person name="VanEtten H."/>
            <person name="Zhou S."/>
            <person name="Young S.K."/>
            <person name="Zeng Q."/>
            <person name="Gargeya S."/>
            <person name="Fitzgerald M."/>
            <person name="Abouelleil A."/>
            <person name="Alvarado L."/>
            <person name="Chapman S.B."/>
            <person name="Gainer-Dewar J."/>
            <person name="Goldberg J."/>
            <person name="Griggs A."/>
            <person name="Gujja S."/>
            <person name="Hansen M."/>
            <person name="Howarth C."/>
            <person name="Imamovic A."/>
            <person name="Ireland A."/>
            <person name="Larimer J."/>
            <person name="McCowan C."/>
            <person name="Murphy C."/>
            <person name="Pearson M."/>
            <person name="Poon T.W."/>
            <person name="Priest M."/>
            <person name="Roberts A."/>
            <person name="Saif S."/>
            <person name="Shea T."/>
            <person name="Sykes S."/>
            <person name="Wortman J."/>
            <person name="Nusbaum C."/>
            <person name="Birren B."/>
        </authorList>
    </citation>
    <scope>NUCLEOTIDE SEQUENCE</scope>
    <source>
        <strain evidence="8">HDV247</strain>
    </source>
</reference>
<dbReference type="Gene3D" id="1.25.40.20">
    <property type="entry name" value="Ankyrin repeat-containing domain"/>
    <property type="match status" value="2"/>
</dbReference>
<dbReference type="HOGENOM" id="CLU_006477_0_0_1"/>
<dbReference type="GO" id="GO:0005524">
    <property type="term" value="F:ATP binding"/>
    <property type="evidence" value="ECO:0007669"/>
    <property type="project" value="UniProtKB-KW"/>
</dbReference>
<comment type="similarity">
    <text evidence="1">Belongs to the protein kinase superfamily. TKL Ser/Thr protein kinase family.</text>
</comment>
<feature type="repeat" description="ANK" evidence="6">
    <location>
        <begin position="1143"/>
        <end position="1165"/>
    </location>
</feature>
<dbReference type="InterPro" id="IPR036770">
    <property type="entry name" value="Ankyrin_rpt-contain_sf"/>
</dbReference>
<feature type="domain" description="Protein kinase" evidence="7">
    <location>
        <begin position="42"/>
        <end position="373"/>
    </location>
</feature>
<evidence type="ECO:0000256" key="4">
    <source>
        <dbReference type="ARBA" id="ARBA00022777"/>
    </source>
</evidence>
<evidence type="ECO:0000259" key="7">
    <source>
        <dbReference type="PROSITE" id="PS50011"/>
    </source>
</evidence>
<gene>
    <name evidence="8" type="ORF">FOVG_14898</name>
</gene>
<accession>W9NMQ4</accession>
<dbReference type="SMART" id="SM00220">
    <property type="entry name" value="S_TKc"/>
    <property type="match status" value="1"/>
</dbReference>
<feature type="repeat" description="ANK" evidence="6">
    <location>
        <begin position="732"/>
        <end position="767"/>
    </location>
</feature>
<evidence type="ECO:0000256" key="2">
    <source>
        <dbReference type="ARBA" id="ARBA00022679"/>
    </source>
</evidence>
<dbReference type="InterPro" id="IPR011009">
    <property type="entry name" value="Kinase-like_dom_sf"/>
</dbReference>
<keyword evidence="6" id="KW-0040">ANK repeat</keyword>
<dbReference type="PROSITE" id="PS50088">
    <property type="entry name" value="ANK_REPEAT"/>
    <property type="match status" value="3"/>
</dbReference>
<keyword evidence="4 8" id="KW-0418">Kinase</keyword>
<dbReference type="OrthoDB" id="4062651at2759"/>
<dbReference type="PANTHER" id="PTHR44329">
    <property type="entry name" value="SERINE/THREONINE-PROTEIN KINASE TNNI3K-RELATED"/>
    <property type="match status" value="1"/>
</dbReference>
<reference evidence="8" key="1">
    <citation type="submission" date="2011-10" db="EMBL/GenBank/DDBJ databases">
        <title>The Genome Sequence of Fusarium oxysporum HDV247.</title>
        <authorList>
            <consortium name="The Broad Institute Genome Sequencing Platform"/>
            <person name="Ma L.-J."/>
            <person name="Gale L.R."/>
            <person name="Schwartz D.C."/>
            <person name="Zhou S."/>
            <person name="Corby-Kistler H."/>
            <person name="Young S.K."/>
            <person name="Zeng Q."/>
            <person name="Gargeya S."/>
            <person name="Fitzgerald M."/>
            <person name="Haas B."/>
            <person name="Abouelleil A."/>
            <person name="Alvarado L."/>
            <person name="Arachchi H.M."/>
            <person name="Berlin A."/>
            <person name="Brown A."/>
            <person name="Chapman S.B."/>
            <person name="Chen Z."/>
            <person name="Dunbar C."/>
            <person name="Freedman E."/>
            <person name="Gearin G."/>
            <person name="Goldberg J."/>
            <person name="Griggs A."/>
            <person name="Gujja S."/>
            <person name="Heiman D."/>
            <person name="Howarth C."/>
            <person name="Larson L."/>
            <person name="Lui A."/>
            <person name="MacDonald P.J.P."/>
            <person name="Montmayeur A."/>
            <person name="Murphy C."/>
            <person name="Neiman D."/>
            <person name="Pearson M."/>
            <person name="Priest M."/>
            <person name="Roberts A."/>
            <person name="Saif S."/>
            <person name="Shea T."/>
            <person name="Shenoy N."/>
            <person name="Sisk P."/>
            <person name="Stolte C."/>
            <person name="Sykes S."/>
            <person name="Wortman J."/>
            <person name="Nusbaum C."/>
            <person name="Birren B."/>
        </authorList>
    </citation>
    <scope>NUCLEOTIDE SEQUENCE [LARGE SCALE GENOMIC DNA]</scope>
    <source>
        <strain evidence="8">HDV247</strain>
    </source>
</reference>
<sequence length="1389" mass="157038">MASEAKQRDHDLLSFMSTFLVTHQRLDLSLTLLSVLIDDASIDVQVRSNKGGYFSVCLARSKDLLEARFLNGNDDILPDARNLPELVAVKIPRPDGDINSARSRKMWSSMAMELQILRNRFIKNHPNIVQFLGICWKTVKDGVLMPSFVLEAAEIDLEKYLDNPKAVEYRKVLGLAVDIATGVRALHDVGIIHGDIKPANVLIFKDPQLTYVAKIADFGSSLLRSDIKSPMKLSFGSGFWQAPECRDHLDGEQLTKADVYSVGLVLWRLLGGDMMHLSLDAVKDDGLTRDAFFEQMKRNDEKRIPALVYRCLMRMENILGPEEKSEASRSMYSIHKVVDDMASVIMMTLVQPKSRSSSKSLLGNMRIAMHQYLIWEEFRGFYTEDFKKNGPTKLNPQEQDIWLQPGLDEPTEDDVKRVLRLGRSMEWLNQSLSHIKLGGSVSDVPGMDQVPEKVAATHAGETWKRWRKLRDPKPDEAITLRPGRAVLEADSSMGTLRVLPSEIISNVMREVKRVAKDPKEETGRRTEAAWQYAMFYLRTVQLHPKSQGTIDESLSLLLQAAEGGHSGARGIVSHLYDSLEREFPRSRETELAWLRDGICHGSETAKRRLQFLDLDLHVQAIDLLRTRYSGLGIETPPQYWDQETLSDDELFRETRIRHRIGMDANQEQTGLLCAISNRLELLKQLTDHGLVNVNHLNEWNESPLLWASRAGHRDVVFHLLDCGADPSVASNEGTTPLHFLSSFDDEDVHEVCQRLIEAGADLEARSKSGHRYRQGLDSTYGDVDGTPLTWAVAANNRAAVQSLISSGADPFDLPGLHVSYSDTFGGMAHVSPVWFAAMNHQFYILEILLLKVDKEKIKDFLNMYRRNFGSNDISGQDNPIMAWCVTYAAQGIGRRILLHGKQHQEAFTKTFDMLAGWGADTEDIHRLAVQCAQPFVLDYLLGSGKIPKPTPRKWMEYILIAGATQDWITFDVLLCHSQADDLSPEQWHLYYGSFKGLPNNVEYLDVFRKHRDPKTDYYLHYTKALMSGKFILARWFYDTGLCDLTQQVSTSDETILGLLLRRCKSYSNAILQLEQVLQLDLPDSCFWSVCNMSDSSFTALHQVAYFPEYQTSSTMANTALRLIVQRWYEPEHLNAQVTEGEFKGRTALHIAALTANVGAVRYLLQEEEESLDLTLLDCNNFSIVDTAAWGLMSQQGRIKLWDLPKEYHKSADLDHWRNIMEILVRLLKAGAKPNKIGLAVTRTEQEKIQVFDLDKFKVFTVPFSFTTPTTTTAATATAMSAWGVIIDTVVKGLTMAAHAATLVEKGRNSVRWVRGKEKKKDESEDLEMGPVGWRAEMEVLRGRVAAVEVENSALREVVNDLHLRFGGPLPSRRVDGVRRRSHVGHPHFD</sequence>
<feature type="repeat" description="ANK" evidence="6">
    <location>
        <begin position="699"/>
        <end position="731"/>
    </location>
</feature>
<dbReference type="PROSITE" id="PS00108">
    <property type="entry name" value="PROTEIN_KINASE_ST"/>
    <property type="match status" value="1"/>
</dbReference>
<dbReference type="Gene3D" id="1.10.510.10">
    <property type="entry name" value="Transferase(Phosphotransferase) domain 1"/>
    <property type="match status" value="1"/>
</dbReference>
<dbReference type="SUPFAM" id="SSF56112">
    <property type="entry name" value="Protein kinase-like (PK-like)"/>
    <property type="match status" value="1"/>
</dbReference>
<dbReference type="Pfam" id="PF12796">
    <property type="entry name" value="Ank_2"/>
    <property type="match status" value="1"/>
</dbReference>
<dbReference type="Proteomes" id="UP000030751">
    <property type="component" value="Unassembled WGS sequence"/>
</dbReference>
<keyword evidence="3" id="KW-0547">Nucleotide-binding</keyword>
<dbReference type="PROSITE" id="PS50011">
    <property type="entry name" value="PROTEIN_KINASE_DOM"/>
    <property type="match status" value="1"/>
</dbReference>
<keyword evidence="5" id="KW-0067">ATP-binding</keyword>
<keyword evidence="8" id="KW-0723">Serine/threonine-protein kinase</keyword>
<dbReference type="InterPro" id="IPR000719">
    <property type="entry name" value="Prot_kinase_dom"/>
</dbReference>
<keyword evidence="2" id="KW-0808">Transferase</keyword>
<dbReference type="EMBL" id="JH650983">
    <property type="protein sequence ID" value="EXA34034.1"/>
    <property type="molecule type" value="Genomic_DNA"/>
</dbReference>
<organism evidence="8">
    <name type="scientific">Fusarium oxysporum f. sp. pisi HDV247</name>
    <dbReference type="NCBI Taxonomy" id="1080344"/>
    <lineage>
        <taxon>Eukaryota</taxon>
        <taxon>Fungi</taxon>
        <taxon>Dikarya</taxon>
        <taxon>Ascomycota</taxon>
        <taxon>Pezizomycotina</taxon>
        <taxon>Sordariomycetes</taxon>
        <taxon>Hypocreomycetidae</taxon>
        <taxon>Hypocreales</taxon>
        <taxon>Nectriaceae</taxon>
        <taxon>Fusarium</taxon>
        <taxon>Fusarium oxysporum species complex</taxon>
    </lineage>
</organism>
<evidence type="ECO:0000256" key="3">
    <source>
        <dbReference type="ARBA" id="ARBA00022741"/>
    </source>
</evidence>
<dbReference type="PROSITE" id="PS50297">
    <property type="entry name" value="ANK_REP_REGION"/>
    <property type="match status" value="2"/>
</dbReference>
<dbReference type="PANTHER" id="PTHR44329:SF288">
    <property type="entry name" value="MITOGEN-ACTIVATED PROTEIN KINASE KINASE KINASE 20"/>
    <property type="match status" value="1"/>
</dbReference>